<comment type="similarity">
    <text evidence="1">Belongs to the aldo/keto reductase family.</text>
</comment>
<dbReference type="RefSeq" id="XP_040765992.1">
    <property type="nucleotide sequence ID" value="XM_040914339.1"/>
</dbReference>
<dbReference type="InParanoid" id="A0A165F2S4"/>
<dbReference type="Proteomes" id="UP000076871">
    <property type="component" value="Unassembled WGS sequence"/>
</dbReference>
<dbReference type="AlphaFoldDB" id="A0A165F2S4"/>
<accession>A0A165F2S4</accession>
<dbReference type="OrthoDB" id="416253at2759"/>
<dbReference type="InterPro" id="IPR020471">
    <property type="entry name" value="AKR"/>
</dbReference>
<dbReference type="InterPro" id="IPR036812">
    <property type="entry name" value="NAD(P)_OxRdtase_dom_sf"/>
</dbReference>
<organism evidence="5 6">
    <name type="scientific">Laetiporus sulphureus 93-53</name>
    <dbReference type="NCBI Taxonomy" id="1314785"/>
    <lineage>
        <taxon>Eukaryota</taxon>
        <taxon>Fungi</taxon>
        <taxon>Dikarya</taxon>
        <taxon>Basidiomycota</taxon>
        <taxon>Agaricomycotina</taxon>
        <taxon>Agaricomycetes</taxon>
        <taxon>Polyporales</taxon>
        <taxon>Laetiporus</taxon>
    </lineage>
</organism>
<dbReference type="Gene3D" id="3.20.20.100">
    <property type="entry name" value="NADP-dependent oxidoreductase domain"/>
    <property type="match status" value="2"/>
</dbReference>
<evidence type="ECO:0000313" key="6">
    <source>
        <dbReference type="Proteomes" id="UP000076871"/>
    </source>
</evidence>
<feature type="domain" description="NADP-dependent oxidoreductase" evidence="4">
    <location>
        <begin position="85"/>
        <end position="204"/>
    </location>
</feature>
<evidence type="ECO:0000256" key="1">
    <source>
        <dbReference type="ARBA" id="ARBA00007905"/>
    </source>
</evidence>
<keyword evidence="3" id="KW-0560">Oxidoreductase</keyword>
<evidence type="ECO:0000259" key="4">
    <source>
        <dbReference type="Pfam" id="PF00248"/>
    </source>
</evidence>
<evidence type="ECO:0000313" key="5">
    <source>
        <dbReference type="EMBL" id="KZT08252.1"/>
    </source>
</evidence>
<evidence type="ECO:0000256" key="2">
    <source>
        <dbReference type="ARBA" id="ARBA00022857"/>
    </source>
</evidence>
<dbReference type="PANTHER" id="PTHR43827:SF3">
    <property type="entry name" value="NADP-DEPENDENT OXIDOREDUCTASE DOMAIN-CONTAINING PROTEIN"/>
    <property type="match status" value="1"/>
</dbReference>
<reference evidence="5 6" key="1">
    <citation type="journal article" date="2016" name="Mol. Biol. Evol.">
        <title>Comparative Genomics of Early-Diverging Mushroom-Forming Fungi Provides Insights into the Origins of Lignocellulose Decay Capabilities.</title>
        <authorList>
            <person name="Nagy L.G."/>
            <person name="Riley R."/>
            <person name="Tritt A."/>
            <person name="Adam C."/>
            <person name="Daum C."/>
            <person name="Floudas D."/>
            <person name="Sun H."/>
            <person name="Yadav J.S."/>
            <person name="Pangilinan J."/>
            <person name="Larsson K.H."/>
            <person name="Matsuura K."/>
            <person name="Barry K."/>
            <person name="Labutti K."/>
            <person name="Kuo R."/>
            <person name="Ohm R.A."/>
            <person name="Bhattacharya S.S."/>
            <person name="Shirouzu T."/>
            <person name="Yoshinaga Y."/>
            <person name="Martin F.M."/>
            <person name="Grigoriev I.V."/>
            <person name="Hibbett D.S."/>
        </authorList>
    </citation>
    <scope>NUCLEOTIDE SEQUENCE [LARGE SCALE GENOMIC DNA]</scope>
    <source>
        <strain evidence="5 6">93-53</strain>
    </source>
</reference>
<proteinExistence type="inferred from homology"/>
<protein>
    <submittedName>
        <fullName evidence="5">Aldo/keto reductase</fullName>
    </submittedName>
</protein>
<dbReference type="EMBL" id="KV427616">
    <property type="protein sequence ID" value="KZT08252.1"/>
    <property type="molecule type" value="Genomic_DNA"/>
</dbReference>
<keyword evidence="2" id="KW-0521">NADP</keyword>
<dbReference type="GeneID" id="63831366"/>
<gene>
    <name evidence="5" type="ORF">LAESUDRAFT_811703</name>
</gene>
<dbReference type="PANTHER" id="PTHR43827">
    <property type="entry name" value="2,5-DIKETO-D-GLUCONIC ACID REDUCTASE"/>
    <property type="match status" value="1"/>
</dbReference>
<dbReference type="InterPro" id="IPR023210">
    <property type="entry name" value="NADP_OxRdtase_dom"/>
</dbReference>
<name>A0A165F2S4_9APHY</name>
<dbReference type="GO" id="GO:1990002">
    <property type="term" value="F:methylglyoxal reductase (NADPH) (acetol producing) activity"/>
    <property type="evidence" value="ECO:0007669"/>
    <property type="project" value="TreeGrafter"/>
</dbReference>
<dbReference type="GO" id="GO:0051596">
    <property type="term" value="P:methylglyoxal catabolic process"/>
    <property type="evidence" value="ECO:0007669"/>
    <property type="project" value="TreeGrafter"/>
</dbReference>
<keyword evidence="6" id="KW-1185">Reference proteome</keyword>
<dbReference type="SUPFAM" id="SSF51430">
    <property type="entry name" value="NAD(P)-linked oxidoreductase"/>
    <property type="match status" value="1"/>
</dbReference>
<dbReference type="Pfam" id="PF00248">
    <property type="entry name" value="Aldo_ket_red"/>
    <property type="match status" value="1"/>
</dbReference>
<evidence type="ECO:0000256" key="3">
    <source>
        <dbReference type="ARBA" id="ARBA00023002"/>
    </source>
</evidence>
<dbReference type="STRING" id="1314785.A0A165F2S4"/>
<sequence>MSGSLISVSHGTLLDSPARDVQKRIALDNAQVYRNESEAGDALRASGLRREDVYITTKYSGRADIDTSIKNSCEFILFHPYVLTRQTPIVAFGSSHGIVSEAYSVLLYVFFHPSISPSANPIVSSYKLPSSRGRPITQQPGGNLDAPLKSISERLNSPPEQVLLAWAKAKGVVVVTSSTKRERLEGYLKAGDLKLTLADIVAIDMAGLAG</sequence>